<protein>
    <submittedName>
        <fullName evidence="1">Uncharacterized protein</fullName>
    </submittedName>
</protein>
<reference evidence="1 2" key="1">
    <citation type="submission" date="2018-06" db="EMBL/GenBank/DDBJ databases">
        <title>Genomic Encyclopedia of Archaeal and Bacterial Type Strains, Phase II (KMG-II): from individual species to whole genera.</title>
        <authorList>
            <person name="Goeker M."/>
        </authorList>
    </citation>
    <scope>NUCLEOTIDE SEQUENCE [LARGE SCALE GENOMIC DNA]</scope>
    <source>
        <strain evidence="1 2">DSM 21851</strain>
    </source>
</reference>
<sequence length="61" mass="7096">MARFLISHNLGDDFQTVILHLSYKRNVVGGDADYSDKNQNIFYLTVIFSRHTSAVLHFVYF</sequence>
<dbReference type="EMBL" id="QLMC01000001">
    <property type="protein sequence ID" value="RAK03205.1"/>
    <property type="molecule type" value="Genomic_DNA"/>
</dbReference>
<comment type="caution">
    <text evidence="1">The sequence shown here is derived from an EMBL/GenBank/DDBJ whole genome shotgun (WGS) entry which is preliminary data.</text>
</comment>
<proteinExistence type="predicted"/>
<evidence type="ECO:0000313" key="2">
    <source>
        <dbReference type="Proteomes" id="UP000248790"/>
    </source>
</evidence>
<evidence type="ECO:0000313" key="1">
    <source>
        <dbReference type="EMBL" id="RAK03205.1"/>
    </source>
</evidence>
<dbReference type="AlphaFoldDB" id="A0A327X8F7"/>
<accession>A0A327X8F7</accession>
<dbReference type="Proteomes" id="UP000248790">
    <property type="component" value="Unassembled WGS sequence"/>
</dbReference>
<gene>
    <name evidence="1" type="ORF">LX87_01327</name>
</gene>
<name>A0A327X8F7_LARAB</name>
<keyword evidence="2" id="KW-1185">Reference proteome</keyword>
<organism evidence="1 2">
    <name type="scientific">Larkinella arboricola</name>
    <dbReference type="NCBI Taxonomy" id="643671"/>
    <lineage>
        <taxon>Bacteria</taxon>
        <taxon>Pseudomonadati</taxon>
        <taxon>Bacteroidota</taxon>
        <taxon>Cytophagia</taxon>
        <taxon>Cytophagales</taxon>
        <taxon>Spirosomataceae</taxon>
        <taxon>Larkinella</taxon>
    </lineage>
</organism>